<dbReference type="RefSeq" id="XP_012568584.1">
    <property type="nucleotide sequence ID" value="XM_012713130.2"/>
</dbReference>
<dbReference type="PaxDb" id="3827-XP_004491127.1"/>
<dbReference type="Proteomes" id="UP000087171">
    <property type="component" value="Chromosome Ca2"/>
</dbReference>
<feature type="domain" description="FAM91 C-terminal" evidence="3">
    <location>
        <begin position="369"/>
        <end position="449"/>
    </location>
</feature>
<dbReference type="KEGG" id="cam:101496494"/>
<evidence type="ECO:0000259" key="3">
    <source>
        <dbReference type="Pfam" id="PF14648"/>
    </source>
</evidence>
<dbReference type="OrthoDB" id="275996at2759"/>
<evidence type="ECO:0000313" key="6">
    <source>
        <dbReference type="RefSeq" id="XP_012568583.1"/>
    </source>
</evidence>
<reference evidence="5 6" key="2">
    <citation type="submission" date="2025-04" db="UniProtKB">
        <authorList>
            <consortium name="RefSeq"/>
        </authorList>
    </citation>
    <scope>IDENTIFICATION</scope>
    <source>
        <tissue evidence="5 6">Etiolated seedlings</tissue>
    </source>
</reference>
<dbReference type="Pfam" id="PF14648">
    <property type="entry name" value="FAM91_C"/>
    <property type="match status" value="3"/>
</dbReference>
<proteinExistence type="inferred from homology"/>
<feature type="domain" description="FAM91 N-terminal" evidence="2">
    <location>
        <begin position="17"/>
        <end position="308"/>
    </location>
</feature>
<reference evidence="4" key="1">
    <citation type="journal article" date="2013" name="Nat. Biotechnol.">
        <title>Draft genome sequence of chickpea (Cicer arietinum) provides a resource for trait improvement.</title>
        <authorList>
            <person name="Varshney R.K."/>
            <person name="Song C."/>
            <person name="Saxena R.K."/>
            <person name="Azam S."/>
            <person name="Yu S."/>
            <person name="Sharpe A.G."/>
            <person name="Cannon S."/>
            <person name="Baek J."/>
            <person name="Rosen B.D."/>
            <person name="Tar'an B."/>
            <person name="Millan T."/>
            <person name="Zhang X."/>
            <person name="Ramsay L.D."/>
            <person name="Iwata A."/>
            <person name="Wang Y."/>
            <person name="Nelson W."/>
            <person name="Farmer A.D."/>
            <person name="Gaur P.M."/>
            <person name="Soderlund C."/>
            <person name="Penmetsa R.V."/>
            <person name="Xu C."/>
            <person name="Bharti A.K."/>
            <person name="He W."/>
            <person name="Winter P."/>
            <person name="Zhao S."/>
            <person name="Hane J.K."/>
            <person name="Carrasquilla-Garcia N."/>
            <person name="Condie J.A."/>
            <person name="Upadhyaya H.D."/>
            <person name="Luo M.C."/>
            <person name="Thudi M."/>
            <person name="Gowda C.L."/>
            <person name="Singh N.P."/>
            <person name="Lichtenzveig J."/>
            <person name="Gali K.K."/>
            <person name="Rubio J."/>
            <person name="Nadarajan N."/>
            <person name="Dolezel J."/>
            <person name="Bansal K.C."/>
            <person name="Xu X."/>
            <person name="Edwards D."/>
            <person name="Zhang G."/>
            <person name="Kahl G."/>
            <person name="Gil J."/>
            <person name="Singh K.B."/>
            <person name="Datta S.K."/>
            <person name="Jackson S.A."/>
            <person name="Wang J."/>
            <person name="Cook D.R."/>
        </authorList>
    </citation>
    <scope>NUCLEOTIDE SEQUENCE [LARGE SCALE GENOMIC DNA]</scope>
    <source>
        <strain evidence="4">cv. CDC Frontier</strain>
    </source>
</reference>
<evidence type="ECO:0000313" key="7">
    <source>
        <dbReference type="RefSeq" id="XP_012568584.1"/>
    </source>
</evidence>
<evidence type="ECO:0000259" key="2">
    <source>
        <dbReference type="Pfam" id="PF14647"/>
    </source>
</evidence>
<dbReference type="PANTHER" id="PTHR28441">
    <property type="entry name" value="PROTEIN FAM91A1"/>
    <property type="match status" value="1"/>
</dbReference>
<dbReference type="AlphaFoldDB" id="A0A1S3DZL1"/>
<dbReference type="STRING" id="3827.A0A1S3DZL1"/>
<dbReference type="InterPro" id="IPR028091">
    <property type="entry name" value="FAM91_N_dom"/>
</dbReference>
<name>A0A1S3DZL1_CICAR</name>
<protein>
    <submittedName>
        <fullName evidence="5 6">Protein FAM91A1-like</fullName>
    </submittedName>
</protein>
<dbReference type="InterPro" id="IPR028097">
    <property type="entry name" value="FAM91_C_dom"/>
</dbReference>
<keyword evidence="4" id="KW-1185">Reference proteome</keyword>
<dbReference type="RefSeq" id="XP_012568583.1">
    <property type="nucleotide sequence ID" value="XM_012713129.2"/>
</dbReference>
<evidence type="ECO:0000313" key="5">
    <source>
        <dbReference type="RefSeq" id="XP_004491127.1"/>
    </source>
</evidence>
<accession>A0A1S3DZL1</accession>
<feature type="domain" description="FAM91 C-terminal" evidence="3">
    <location>
        <begin position="801"/>
        <end position="878"/>
    </location>
</feature>
<gene>
    <name evidence="5 6 7" type="primary">LOC101496494</name>
</gene>
<dbReference type="eggNOG" id="KOG3707">
    <property type="taxonomic scope" value="Eukaryota"/>
</dbReference>
<evidence type="ECO:0000256" key="1">
    <source>
        <dbReference type="ARBA" id="ARBA00010319"/>
    </source>
</evidence>
<organism evidence="4 7">
    <name type="scientific">Cicer arietinum</name>
    <name type="common">Chickpea</name>
    <name type="synonym">Garbanzo</name>
    <dbReference type="NCBI Taxonomy" id="3827"/>
    <lineage>
        <taxon>Eukaryota</taxon>
        <taxon>Viridiplantae</taxon>
        <taxon>Streptophyta</taxon>
        <taxon>Embryophyta</taxon>
        <taxon>Tracheophyta</taxon>
        <taxon>Spermatophyta</taxon>
        <taxon>Magnoliopsida</taxon>
        <taxon>eudicotyledons</taxon>
        <taxon>Gunneridae</taxon>
        <taxon>Pentapetalae</taxon>
        <taxon>rosids</taxon>
        <taxon>fabids</taxon>
        <taxon>Fabales</taxon>
        <taxon>Fabaceae</taxon>
        <taxon>Papilionoideae</taxon>
        <taxon>50 kb inversion clade</taxon>
        <taxon>NPAAA clade</taxon>
        <taxon>Hologalegina</taxon>
        <taxon>IRL clade</taxon>
        <taxon>Cicereae</taxon>
        <taxon>Cicer</taxon>
    </lineage>
</organism>
<sequence length="1015" mass="112836">MQRAPVTVEELLLEKAIKDECQWENLPRRLQQTVPSREEWVARTIEYCVKKRLQWNSCFARKFCKESEYYENMMRYLRKNLALFPYHLADYVCRVMRVSPFRYYCDMIFEVMKNEQPYDSIPNFSAADALRLTGIGRNEFIDIMNKCRSKKIMWKLNKSIAKELLPTQPVDFPIEPWWGVCLVNFTLEEFKKLSNEETAIVDKVCSKEEANSFVMFDPDIIRSFCRRGLIYFEVPLYPDDRFKVSRLEGFVSNREQSYEDPIEELLYAVFVVSNENATVSELATTLQADLSQLQAAASFVCRLGWATKVIDPESIFGDSIVPMSPRSTVSDEDASVASQGSENIFVDNDSTQQGEISASGNYGPHSSYTRVAFIVDANITSYLMMGSVSPGLKTHAVTLYEAGKLGHASIAELCKDLSTLEGATFEGELQEFANHAYSLRCVLECLQSGGIPADKKEEGELDQLGMTTSSNDNSSSVIAEPEISLAETSRDSGVTEAEINADNFENFESEKNVVEASVHSELIPSSMGDGVHSITLEDGSNHIQKVDESDTNFDANEKLVGVEESDVGTELQKKKRKYRVDILRSESLASLAPATLNRLFLRDYDILVSIVPLSHSSILPRPTGPVHFGPPTYSSMSPWMKLVLYSTAASGPLSVVLMKGQCMRLLPAPLAGCEKALIWSWDGTTIGGLGRKFEGNLVKGSILLHCLNSLLKHSAALVLPLSKYDLNKSGKATTLDIPLPLKNADGTIASVGEELGLCKEENSKLNYLLTNLAEQMQLWTVGYIRLLKLFNGKESDQLPSDVKYEWVPLSVEFGMPLFSPTLCSKICRRIVSSEMLQSDSFVEHHDAIQSLRKKLHDICAEYQSTGFTAKLLYQKEQAKESFGRLMNHASGKWNPLLDPSCPISGASSVQQRLKLANRKHCQTEVLSFDGSVLRSYALTPADVAATKAVKEATQVDTMKTEAEENDSKEAILPGVNLIFDGSKLLPFDISACLQACQPISLITEAATISASAAMK</sequence>
<dbReference type="Pfam" id="PF14647">
    <property type="entry name" value="FAM91_N"/>
    <property type="match status" value="1"/>
</dbReference>
<dbReference type="PANTHER" id="PTHR28441:SF3">
    <property type="entry name" value="FAM91A1-LIKE PROTEIN"/>
    <property type="match status" value="1"/>
</dbReference>
<comment type="similarity">
    <text evidence="1">Belongs to the FAM91 family.</text>
</comment>
<evidence type="ECO:0000313" key="4">
    <source>
        <dbReference type="Proteomes" id="UP000087171"/>
    </source>
</evidence>
<feature type="domain" description="FAM91 C-terminal" evidence="3">
    <location>
        <begin position="573"/>
        <end position="794"/>
    </location>
</feature>
<dbReference type="GeneID" id="101496494"/>
<dbReference type="RefSeq" id="XP_004491127.1">
    <property type="nucleotide sequence ID" value="XM_004491070.3"/>
</dbReference>
<dbReference type="InterPro" id="IPR039199">
    <property type="entry name" value="FAM91"/>
</dbReference>